<evidence type="ECO:0000256" key="1">
    <source>
        <dbReference type="SAM" id="Phobius"/>
    </source>
</evidence>
<dbReference type="AlphaFoldDB" id="A0A4W3J790"/>
<evidence type="ECO:0000313" key="2">
    <source>
        <dbReference type="Ensembl" id="ENSCMIP00000028360.1"/>
    </source>
</evidence>
<reference evidence="3" key="3">
    <citation type="journal article" date="2014" name="Nature">
        <title>Elephant shark genome provides unique insights into gnathostome evolution.</title>
        <authorList>
            <consortium name="International Elephant Shark Genome Sequencing Consortium"/>
            <person name="Venkatesh B."/>
            <person name="Lee A.P."/>
            <person name="Ravi V."/>
            <person name="Maurya A.K."/>
            <person name="Lian M.M."/>
            <person name="Swann J.B."/>
            <person name="Ohta Y."/>
            <person name="Flajnik M.F."/>
            <person name="Sutoh Y."/>
            <person name="Kasahara M."/>
            <person name="Hoon S."/>
            <person name="Gangu V."/>
            <person name="Roy S.W."/>
            <person name="Irimia M."/>
            <person name="Korzh V."/>
            <person name="Kondrychyn I."/>
            <person name="Lim Z.W."/>
            <person name="Tay B.H."/>
            <person name="Tohari S."/>
            <person name="Kong K.W."/>
            <person name="Ho S."/>
            <person name="Lorente-Galdos B."/>
            <person name="Quilez J."/>
            <person name="Marques-Bonet T."/>
            <person name="Raney B.J."/>
            <person name="Ingham P.W."/>
            <person name="Tay A."/>
            <person name="Hillier L.W."/>
            <person name="Minx P."/>
            <person name="Boehm T."/>
            <person name="Wilson R.K."/>
            <person name="Brenner S."/>
            <person name="Warren W.C."/>
        </authorList>
    </citation>
    <scope>NUCLEOTIDE SEQUENCE [LARGE SCALE GENOMIC DNA]</scope>
</reference>
<keyword evidence="1" id="KW-1133">Transmembrane helix</keyword>
<dbReference type="InParanoid" id="A0A4W3J790"/>
<keyword evidence="1" id="KW-0472">Membrane</keyword>
<sequence>ASVFPNKSSLCSVWRQINGTLGTICCSISCLIAFNSFCNLSNSEVTILLNFILKLFLQCINITLNWATPLGPLCLFL</sequence>
<accession>A0A4W3J790</accession>
<feature type="transmembrane region" description="Helical" evidence="1">
    <location>
        <begin position="20"/>
        <end position="40"/>
    </location>
</feature>
<keyword evidence="3" id="KW-1185">Reference proteome</keyword>
<feature type="transmembrane region" description="Helical" evidence="1">
    <location>
        <begin position="47"/>
        <end position="67"/>
    </location>
</feature>
<evidence type="ECO:0000313" key="3">
    <source>
        <dbReference type="Proteomes" id="UP000314986"/>
    </source>
</evidence>
<reference evidence="2" key="5">
    <citation type="submission" date="2025-09" db="UniProtKB">
        <authorList>
            <consortium name="Ensembl"/>
        </authorList>
    </citation>
    <scope>IDENTIFICATION</scope>
</reference>
<name>A0A4W3J790_CALMI</name>
<reference evidence="2" key="4">
    <citation type="submission" date="2025-08" db="UniProtKB">
        <authorList>
            <consortium name="Ensembl"/>
        </authorList>
    </citation>
    <scope>IDENTIFICATION</scope>
</reference>
<dbReference type="Proteomes" id="UP000314986">
    <property type="component" value="Unassembled WGS sequence"/>
</dbReference>
<reference evidence="3" key="2">
    <citation type="journal article" date="2007" name="PLoS Biol.">
        <title>Survey sequencing and comparative analysis of the elephant shark (Callorhinchus milii) genome.</title>
        <authorList>
            <person name="Venkatesh B."/>
            <person name="Kirkness E.F."/>
            <person name="Loh Y.H."/>
            <person name="Halpern A.L."/>
            <person name="Lee A.P."/>
            <person name="Johnson J."/>
            <person name="Dandona N."/>
            <person name="Viswanathan L.D."/>
            <person name="Tay A."/>
            <person name="Venter J.C."/>
            <person name="Strausberg R.L."/>
            <person name="Brenner S."/>
        </authorList>
    </citation>
    <scope>NUCLEOTIDE SEQUENCE [LARGE SCALE GENOMIC DNA]</scope>
</reference>
<dbReference type="Ensembl" id="ENSCMIT00000028809.1">
    <property type="protein sequence ID" value="ENSCMIP00000028360.1"/>
    <property type="gene ID" value="ENSCMIG00000012325.1"/>
</dbReference>
<protein>
    <submittedName>
        <fullName evidence="2">Uncharacterized protein</fullName>
    </submittedName>
</protein>
<reference evidence="3" key="1">
    <citation type="journal article" date="2006" name="Science">
        <title>Ancient noncoding elements conserved in the human genome.</title>
        <authorList>
            <person name="Venkatesh B."/>
            <person name="Kirkness E.F."/>
            <person name="Loh Y.H."/>
            <person name="Halpern A.L."/>
            <person name="Lee A.P."/>
            <person name="Johnson J."/>
            <person name="Dandona N."/>
            <person name="Viswanathan L.D."/>
            <person name="Tay A."/>
            <person name="Venter J.C."/>
            <person name="Strausberg R.L."/>
            <person name="Brenner S."/>
        </authorList>
    </citation>
    <scope>NUCLEOTIDE SEQUENCE [LARGE SCALE GENOMIC DNA]</scope>
</reference>
<proteinExistence type="predicted"/>
<organism evidence="2 3">
    <name type="scientific">Callorhinchus milii</name>
    <name type="common">Ghost shark</name>
    <dbReference type="NCBI Taxonomy" id="7868"/>
    <lineage>
        <taxon>Eukaryota</taxon>
        <taxon>Metazoa</taxon>
        <taxon>Chordata</taxon>
        <taxon>Craniata</taxon>
        <taxon>Vertebrata</taxon>
        <taxon>Chondrichthyes</taxon>
        <taxon>Holocephali</taxon>
        <taxon>Chimaeriformes</taxon>
        <taxon>Callorhinchidae</taxon>
        <taxon>Callorhinchus</taxon>
    </lineage>
</organism>
<keyword evidence="1" id="KW-0812">Transmembrane</keyword>